<evidence type="ECO:0000313" key="3">
    <source>
        <dbReference type="Proteomes" id="UP001268542"/>
    </source>
</evidence>
<dbReference type="Proteomes" id="UP001268542">
    <property type="component" value="Unassembled WGS sequence"/>
</dbReference>
<dbReference type="PROSITE" id="PS51340">
    <property type="entry name" value="MOSC"/>
    <property type="match status" value="1"/>
</dbReference>
<sequence length="295" mass="31867">MALSLVSLHHYPVKSLRGTNLPTAVVEPWGLAGDRRWMLVEAEGPATGTFVSARKDPRMLPLHAEAQPDDALVLRAPDGWDVPGPLHVPVPPPRDHLRVDVWGSELDAAPAGPAADAWLSAALGRPVRLVHLDDPTRRPTSPAFSEPDDRVSFADGFPVLLTTLASLRALNDDLLEASQGAEAAVAMDRFRPNVVVDGDVAWAEDDWRRVRIGDATFRAVKGCARCVLTTVDPATAEKGREPLRTLARTRRFDQGVWFGVNLVPDAPFGTRLQVGDPVEVLEAVLPGEGPLRSPA</sequence>
<evidence type="ECO:0000259" key="1">
    <source>
        <dbReference type="PROSITE" id="PS51340"/>
    </source>
</evidence>
<name>A0ABU3PXH9_9ACTN</name>
<dbReference type="PANTHER" id="PTHR14237">
    <property type="entry name" value="MOLYBDOPTERIN COFACTOR SULFURASE MOSC"/>
    <property type="match status" value="1"/>
</dbReference>
<dbReference type="SUPFAM" id="SSF50800">
    <property type="entry name" value="PK beta-barrel domain-like"/>
    <property type="match status" value="1"/>
</dbReference>
<dbReference type="SUPFAM" id="SSF141673">
    <property type="entry name" value="MOSC N-terminal domain-like"/>
    <property type="match status" value="1"/>
</dbReference>
<comment type="caution">
    <text evidence="2">The sequence shown here is derived from an EMBL/GenBank/DDBJ whole genome shotgun (WGS) entry which is preliminary data.</text>
</comment>
<dbReference type="Pfam" id="PF03473">
    <property type="entry name" value="MOSC"/>
    <property type="match status" value="1"/>
</dbReference>
<dbReference type="RefSeq" id="WP_315733420.1">
    <property type="nucleotide sequence ID" value="NZ_JAVYII010000005.1"/>
</dbReference>
<protein>
    <submittedName>
        <fullName evidence="2">MOSC domain-containing protein</fullName>
    </submittedName>
</protein>
<gene>
    <name evidence="2" type="ORF">RDV89_12705</name>
</gene>
<dbReference type="InterPro" id="IPR011037">
    <property type="entry name" value="Pyrv_Knase-like_insert_dom_sf"/>
</dbReference>
<dbReference type="InterPro" id="IPR005302">
    <property type="entry name" value="MoCF_Sase_C"/>
</dbReference>
<organism evidence="2 3">
    <name type="scientific">Nocardioides imazamoxiresistens</name>
    <dbReference type="NCBI Taxonomy" id="3231893"/>
    <lineage>
        <taxon>Bacteria</taxon>
        <taxon>Bacillati</taxon>
        <taxon>Actinomycetota</taxon>
        <taxon>Actinomycetes</taxon>
        <taxon>Propionibacteriales</taxon>
        <taxon>Nocardioidaceae</taxon>
        <taxon>Nocardioides</taxon>
    </lineage>
</organism>
<dbReference type="PANTHER" id="PTHR14237:SF19">
    <property type="entry name" value="MITOCHONDRIAL AMIDOXIME REDUCING COMPONENT 1"/>
    <property type="match status" value="1"/>
</dbReference>
<evidence type="ECO:0000313" key="2">
    <source>
        <dbReference type="EMBL" id="MDT9593934.1"/>
    </source>
</evidence>
<accession>A0ABU3PXH9</accession>
<feature type="domain" description="MOSC" evidence="1">
    <location>
        <begin position="134"/>
        <end position="281"/>
    </location>
</feature>
<proteinExistence type="predicted"/>
<dbReference type="EMBL" id="JAVYII010000005">
    <property type="protein sequence ID" value="MDT9593934.1"/>
    <property type="molecule type" value="Genomic_DNA"/>
</dbReference>
<dbReference type="Pfam" id="PF03476">
    <property type="entry name" value="MOSC_N"/>
    <property type="match status" value="1"/>
</dbReference>
<keyword evidence="3" id="KW-1185">Reference proteome</keyword>
<reference evidence="2 3" key="1">
    <citation type="submission" date="2023-08" db="EMBL/GenBank/DDBJ databases">
        <title>Nocardioides seae sp. nov., a bacterium isolated from a soil.</title>
        <authorList>
            <person name="Wang X."/>
        </authorList>
    </citation>
    <scope>NUCLEOTIDE SEQUENCE [LARGE SCALE GENOMIC DNA]</scope>
    <source>
        <strain evidence="2 3">YZH12</strain>
    </source>
</reference>
<dbReference type="InterPro" id="IPR005303">
    <property type="entry name" value="MOCOS_middle"/>
</dbReference>